<protein>
    <recommendedName>
        <fullName evidence="4">Sucrose-6-phosphate hydrolase</fullName>
        <ecNumber evidence="4">3.2.1.26</ecNumber>
    </recommendedName>
</protein>
<dbReference type="SUPFAM" id="SSF49899">
    <property type="entry name" value="Concanavalin A-like lectins/glucanases"/>
    <property type="match status" value="1"/>
</dbReference>
<keyword evidence="9" id="KW-1185">Reference proteome</keyword>
<comment type="caution">
    <text evidence="8">The sequence shown here is derived from an EMBL/GenBank/DDBJ whole genome shotgun (WGS) entry which is preliminary data.</text>
</comment>
<dbReference type="Gene3D" id="2.60.120.560">
    <property type="entry name" value="Exo-inulinase, domain 1"/>
    <property type="match status" value="1"/>
</dbReference>
<evidence type="ECO:0000256" key="5">
    <source>
        <dbReference type="SAM" id="SignalP"/>
    </source>
</evidence>
<organism evidence="8 9">
    <name type="scientific">Leptosia nina</name>
    <dbReference type="NCBI Taxonomy" id="320188"/>
    <lineage>
        <taxon>Eukaryota</taxon>
        <taxon>Metazoa</taxon>
        <taxon>Ecdysozoa</taxon>
        <taxon>Arthropoda</taxon>
        <taxon>Hexapoda</taxon>
        <taxon>Insecta</taxon>
        <taxon>Pterygota</taxon>
        <taxon>Neoptera</taxon>
        <taxon>Endopterygota</taxon>
        <taxon>Lepidoptera</taxon>
        <taxon>Glossata</taxon>
        <taxon>Ditrysia</taxon>
        <taxon>Papilionoidea</taxon>
        <taxon>Pieridae</taxon>
        <taxon>Pierinae</taxon>
        <taxon>Leptosia</taxon>
    </lineage>
</organism>
<reference evidence="8 9" key="1">
    <citation type="submission" date="2023-11" db="EMBL/GenBank/DDBJ databases">
        <authorList>
            <person name="Okamura Y."/>
        </authorList>
    </citation>
    <scope>NUCLEOTIDE SEQUENCE [LARGE SCALE GENOMIC DNA]</scope>
</reference>
<keyword evidence="5" id="KW-0732">Signal</keyword>
<dbReference type="NCBIfam" id="TIGR01322">
    <property type="entry name" value="scrB_fam"/>
    <property type="match status" value="1"/>
</dbReference>
<name>A0AAV1JRQ8_9NEOP</name>
<keyword evidence="2 4" id="KW-0378">Hydrolase</keyword>
<sequence>MIAKILTFVFLCSRILYVAGDFYPRYHLAPPKGWMNDPNGFCIFKGEYHLFYQHNPYSSYGPGIVHWGHAVSRDLLHWKHLPVALDPDQWYDNGGVFSGSCLVDAGKMYLYYTGNVNHEKETPDHSQYQALATSENGYDVSKYEMNPVINGSEYQPDLRDPKVWKHGDKYYMVLGNSFKGQSNETLGRVLLWVSSDKINWEKASILLESDGELGYMFECPDFFELDGYWVLLFSPQGVKPQGDNYKNLFQTGYVVGRFDYKTNVFTPVFKFKELDHGHDLYATQSTLDRQGKRIVIAWMDMWDQNYPEQAEGFNGQMTIPRRLQLTKDGRIIQTPVKDILAARGRVLHTGRTRSDKVIRLDDKTAEIVIRSSPLRDFELLLEAENTTVKINYDRVRGLVTLDRGGKDGVRRTNWRPRGILVWKLYIDASSIELFCGEGEVTFSSRYFPVGPVKVRLGKASEAENMTVRSMKTTVDINPNNVNEPQE</sequence>
<dbReference type="Pfam" id="PF00251">
    <property type="entry name" value="Glyco_hydro_32N"/>
    <property type="match status" value="1"/>
</dbReference>
<dbReference type="InterPro" id="IPR023296">
    <property type="entry name" value="Glyco_hydro_beta-prop_sf"/>
</dbReference>
<evidence type="ECO:0000259" key="7">
    <source>
        <dbReference type="Pfam" id="PF08244"/>
    </source>
</evidence>
<dbReference type="Proteomes" id="UP001497472">
    <property type="component" value="Unassembled WGS sequence"/>
</dbReference>
<dbReference type="AlphaFoldDB" id="A0AAV1JRQ8"/>
<dbReference type="SUPFAM" id="SSF75005">
    <property type="entry name" value="Arabinanase/levansucrase/invertase"/>
    <property type="match status" value="1"/>
</dbReference>
<comment type="similarity">
    <text evidence="1 4">Belongs to the glycosyl hydrolase 32 family.</text>
</comment>
<dbReference type="InterPro" id="IPR013189">
    <property type="entry name" value="Glyco_hydro_32_C"/>
</dbReference>
<dbReference type="Gene3D" id="2.115.10.20">
    <property type="entry name" value="Glycosyl hydrolase domain, family 43"/>
    <property type="match status" value="1"/>
</dbReference>
<dbReference type="GO" id="GO:0005975">
    <property type="term" value="P:carbohydrate metabolic process"/>
    <property type="evidence" value="ECO:0007669"/>
    <property type="project" value="InterPro"/>
</dbReference>
<evidence type="ECO:0000313" key="9">
    <source>
        <dbReference type="Proteomes" id="UP001497472"/>
    </source>
</evidence>
<gene>
    <name evidence="8" type="ORF">LNINA_LOCUS10688</name>
</gene>
<accession>A0AAV1JRQ8</accession>
<dbReference type="PANTHER" id="PTHR43101:SF1">
    <property type="entry name" value="BETA-FRUCTOSIDASE"/>
    <property type="match status" value="1"/>
</dbReference>
<evidence type="ECO:0000259" key="6">
    <source>
        <dbReference type="Pfam" id="PF00251"/>
    </source>
</evidence>
<evidence type="ECO:0000256" key="1">
    <source>
        <dbReference type="ARBA" id="ARBA00009902"/>
    </source>
</evidence>
<feature type="signal peptide" evidence="5">
    <location>
        <begin position="1"/>
        <end position="20"/>
    </location>
</feature>
<evidence type="ECO:0000256" key="2">
    <source>
        <dbReference type="ARBA" id="ARBA00022801"/>
    </source>
</evidence>
<dbReference type="PANTHER" id="PTHR43101">
    <property type="entry name" value="BETA-FRUCTOSIDASE"/>
    <property type="match status" value="1"/>
</dbReference>
<feature type="domain" description="Glycosyl hydrolase family 32 C-terminal" evidence="7">
    <location>
        <begin position="365"/>
        <end position="451"/>
    </location>
</feature>
<dbReference type="GO" id="GO:0004564">
    <property type="term" value="F:beta-fructofuranosidase activity"/>
    <property type="evidence" value="ECO:0007669"/>
    <property type="project" value="UniProtKB-EC"/>
</dbReference>
<dbReference type="EMBL" id="CAVLEF010000132">
    <property type="protein sequence ID" value="CAK1551556.1"/>
    <property type="molecule type" value="Genomic_DNA"/>
</dbReference>
<feature type="domain" description="Glycosyl hydrolase family 32 N-terminal" evidence="6">
    <location>
        <begin position="27"/>
        <end position="335"/>
    </location>
</feature>
<dbReference type="InterPro" id="IPR006232">
    <property type="entry name" value="Suc6P_hydrolase"/>
</dbReference>
<dbReference type="GO" id="GO:0005737">
    <property type="term" value="C:cytoplasm"/>
    <property type="evidence" value="ECO:0007669"/>
    <property type="project" value="InterPro"/>
</dbReference>
<evidence type="ECO:0000256" key="3">
    <source>
        <dbReference type="ARBA" id="ARBA00023295"/>
    </source>
</evidence>
<dbReference type="InterPro" id="IPR018053">
    <property type="entry name" value="Glyco_hydro_32_AS"/>
</dbReference>
<dbReference type="SMART" id="SM00640">
    <property type="entry name" value="Glyco_32"/>
    <property type="match status" value="1"/>
</dbReference>
<evidence type="ECO:0000313" key="8">
    <source>
        <dbReference type="EMBL" id="CAK1551556.1"/>
    </source>
</evidence>
<dbReference type="EC" id="3.2.1.26" evidence="4"/>
<feature type="chain" id="PRO_5043617666" description="Sucrose-6-phosphate hydrolase" evidence="5">
    <location>
        <begin position="21"/>
        <end position="486"/>
    </location>
</feature>
<dbReference type="InterPro" id="IPR001362">
    <property type="entry name" value="Glyco_hydro_32"/>
</dbReference>
<dbReference type="PROSITE" id="PS00609">
    <property type="entry name" value="GLYCOSYL_HYDROL_F32"/>
    <property type="match status" value="1"/>
</dbReference>
<dbReference type="InterPro" id="IPR013320">
    <property type="entry name" value="ConA-like_dom_sf"/>
</dbReference>
<dbReference type="InterPro" id="IPR013148">
    <property type="entry name" value="Glyco_hydro_32_N"/>
</dbReference>
<dbReference type="InterPro" id="IPR051214">
    <property type="entry name" value="GH32_Enzymes"/>
</dbReference>
<evidence type="ECO:0000256" key="4">
    <source>
        <dbReference type="RuleBase" id="RU362110"/>
    </source>
</evidence>
<dbReference type="Pfam" id="PF08244">
    <property type="entry name" value="Glyco_hydro_32C"/>
    <property type="match status" value="1"/>
</dbReference>
<proteinExistence type="inferred from homology"/>
<keyword evidence="3 4" id="KW-0326">Glycosidase</keyword>
<comment type="catalytic activity">
    <reaction evidence="4">
        <text>Hydrolysis of terminal non-reducing beta-D-fructofuranoside residues in beta-D-fructofuranosides.</text>
        <dbReference type="EC" id="3.2.1.26"/>
    </reaction>
</comment>
<dbReference type="CDD" id="cd18623">
    <property type="entry name" value="GH32_ScrB-like"/>
    <property type="match status" value="1"/>
</dbReference>